<protein>
    <submittedName>
        <fullName evidence="1">Uncharacterized protein</fullName>
    </submittedName>
</protein>
<comment type="caution">
    <text evidence="1">The sequence shown here is derived from an EMBL/GenBank/DDBJ whole genome shotgun (WGS) entry which is preliminary data.</text>
</comment>
<organism evidence="1 2">
    <name type="scientific">Trichostrongylus colubriformis</name>
    <name type="common">Black scour worm</name>
    <dbReference type="NCBI Taxonomy" id="6319"/>
    <lineage>
        <taxon>Eukaryota</taxon>
        <taxon>Metazoa</taxon>
        <taxon>Ecdysozoa</taxon>
        <taxon>Nematoda</taxon>
        <taxon>Chromadorea</taxon>
        <taxon>Rhabditida</taxon>
        <taxon>Rhabditina</taxon>
        <taxon>Rhabditomorpha</taxon>
        <taxon>Strongyloidea</taxon>
        <taxon>Trichostrongylidae</taxon>
        <taxon>Trichostrongylus</taxon>
    </lineage>
</organism>
<gene>
    <name evidence="1" type="ORF">GCK32_021595</name>
</gene>
<keyword evidence="2" id="KW-1185">Reference proteome</keyword>
<dbReference type="Proteomes" id="UP001331761">
    <property type="component" value="Unassembled WGS sequence"/>
</dbReference>
<reference evidence="1 2" key="1">
    <citation type="submission" date="2019-10" db="EMBL/GenBank/DDBJ databases">
        <title>Assembly and Annotation for the nematode Trichostrongylus colubriformis.</title>
        <authorList>
            <person name="Martin J."/>
        </authorList>
    </citation>
    <scope>NUCLEOTIDE SEQUENCE [LARGE SCALE GENOMIC DNA]</scope>
    <source>
        <strain evidence="1">G859</strain>
        <tissue evidence="1">Whole worm</tissue>
    </source>
</reference>
<dbReference type="AlphaFoldDB" id="A0AAN8IRD7"/>
<name>A0AAN8IRD7_TRICO</name>
<feature type="non-terminal residue" evidence="1">
    <location>
        <position position="1"/>
    </location>
</feature>
<evidence type="ECO:0000313" key="2">
    <source>
        <dbReference type="Proteomes" id="UP001331761"/>
    </source>
</evidence>
<proteinExistence type="predicted"/>
<accession>A0AAN8IRD7</accession>
<sequence length="72" mass="8045">CVADRNGPQIQKTNINSLFMIGEHKIVNHSATVQSIIAPIRHIVNAAGQFAKCIKNCFIKKNSNGYCFDRKE</sequence>
<dbReference type="EMBL" id="WIXE01004293">
    <property type="protein sequence ID" value="KAK5983176.1"/>
    <property type="molecule type" value="Genomic_DNA"/>
</dbReference>
<evidence type="ECO:0000313" key="1">
    <source>
        <dbReference type="EMBL" id="KAK5983176.1"/>
    </source>
</evidence>